<dbReference type="AlphaFoldDB" id="A0A6I9QT42"/>
<dbReference type="InParanoid" id="A0A6I9QT42"/>
<evidence type="ECO:0000313" key="2">
    <source>
        <dbReference type="RefSeq" id="XP_010914689.1"/>
    </source>
</evidence>
<gene>
    <name evidence="2" type="primary">LOC105040016</name>
</gene>
<reference evidence="2" key="1">
    <citation type="submission" date="2025-08" db="UniProtKB">
        <authorList>
            <consortium name="RefSeq"/>
        </authorList>
    </citation>
    <scope>IDENTIFICATION</scope>
</reference>
<dbReference type="GeneID" id="105040016"/>
<sequence length="114" mass="12437">MIEQPVGRITLVFIEYPNPLSAILVKHLGGGGSTCYSTNQAGHCLQKLHASNLVLSQGTPSPLCGMSRSSSEDFAERYSKQSDCWTWLLRNRAGEWKAISSAPDGRRASGSWPK</sequence>
<name>A0A6I9QT42_ELAGV</name>
<protein>
    <submittedName>
        <fullName evidence="2">Uncharacterized protein LOC105040016</fullName>
    </submittedName>
</protein>
<proteinExistence type="predicted"/>
<keyword evidence="1" id="KW-1185">Reference proteome</keyword>
<dbReference type="Proteomes" id="UP000504607">
    <property type="component" value="Chromosome 2"/>
</dbReference>
<dbReference type="RefSeq" id="XP_010914689.1">
    <property type="nucleotide sequence ID" value="XM_010916387.3"/>
</dbReference>
<organism evidence="1 2">
    <name type="scientific">Elaeis guineensis var. tenera</name>
    <name type="common">Oil palm</name>
    <dbReference type="NCBI Taxonomy" id="51953"/>
    <lineage>
        <taxon>Eukaryota</taxon>
        <taxon>Viridiplantae</taxon>
        <taxon>Streptophyta</taxon>
        <taxon>Embryophyta</taxon>
        <taxon>Tracheophyta</taxon>
        <taxon>Spermatophyta</taxon>
        <taxon>Magnoliopsida</taxon>
        <taxon>Liliopsida</taxon>
        <taxon>Arecaceae</taxon>
        <taxon>Arecoideae</taxon>
        <taxon>Cocoseae</taxon>
        <taxon>Elaeidinae</taxon>
        <taxon>Elaeis</taxon>
    </lineage>
</organism>
<accession>A0A6I9QT42</accession>
<dbReference type="KEGG" id="egu:105040016"/>
<evidence type="ECO:0000313" key="1">
    <source>
        <dbReference type="Proteomes" id="UP000504607"/>
    </source>
</evidence>